<dbReference type="EMBL" id="LGRX02001322">
    <property type="protein sequence ID" value="KAK3286333.1"/>
    <property type="molecule type" value="Genomic_DNA"/>
</dbReference>
<evidence type="ECO:0000256" key="5">
    <source>
        <dbReference type="ARBA" id="ARBA00022840"/>
    </source>
</evidence>
<evidence type="ECO:0000256" key="1">
    <source>
        <dbReference type="ARBA" id="ARBA00004613"/>
    </source>
</evidence>
<reference evidence="8 9" key="1">
    <citation type="journal article" date="2015" name="Genome Biol. Evol.">
        <title>Comparative Genomics of a Bacterivorous Green Alga Reveals Evolutionary Causalities and Consequences of Phago-Mixotrophic Mode of Nutrition.</title>
        <authorList>
            <person name="Burns J.A."/>
            <person name="Paasch A."/>
            <person name="Narechania A."/>
            <person name="Kim E."/>
        </authorList>
    </citation>
    <scope>NUCLEOTIDE SEQUENCE [LARGE SCALE GENOMIC DNA]</scope>
    <source>
        <strain evidence="8 9">PLY_AMNH</strain>
    </source>
</reference>
<evidence type="ECO:0000256" key="6">
    <source>
        <dbReference type="SAM" id="MobiDB-lite"/>
    </source>
</evidence>
<keyword evidence="5" id="KW-0067">ATP-binding</keyword>
<dbReference type="InterPro" id="IPR036465">
    <property type="entry name" value="vWFA_dom_sf"/>
</dbReference>
<feature type="domain" description="VWFA" evidence="7">
    <location>
        <begin position="7606"/>
        <end position="7784"/>
    </location>
</feature>
<evidence type="ECO:0000256" key="4">
    <source>
        <dbReference type="ARBA" id="ARBA00022741"/>
    </source>
</evidence>
<dbReference type="SMART" id="SM00327">
    <property type="entry name" value="VWA"/>
    <property type="match status" value="4"/>
</dbReference>
<dbReference type="CDD" id="cd00198">
    <property type="entry name" value="vWFA"/>
    <property type="match status" value="3"/>
</dbReference>
<gene>
    <name evidence="8" type="ORF">CYMTET_6108</name>
</gene>
<sequence>MTSMQTDASVMQEHCKHLVGFIIDNSSMSGTEFSNTSSDDILGALAVDEALIQLSLHGLDIWVMHLTGTASHNRELIESVDIGEFMDGIGFGKDGILSPGKSPLRLCAHVLQHIYNRMIPFLDAKRMHRDLQALVSLFQELAFKVPCEEMPINPHISVDIQAMLAIMQTLVALFKHAGHISGSPSNTKAAPFFATDRDVVEDLLRNVLVLYHKLTSLTHAELAAAAREIKEYSDLLVKCLSTSISTFPLLLSMVQSVLNDPPAPELLDGWIRSAAKSPSAVACLTECTTDDDFMVVWNYVMDPTRWQPDASCNSHQTLCVDLCRGYFGTYLDSSPPRRAPLAQAITGSEQLLSLFRVGPLWRVLGEEPAVADTILRVCTCALSGNLPTTSGDSDNTFLSYITNADAISHWSVCLLSHQSFATLLSMLLTRPSSSSGGSSSAERYLDALASHASEDLRRVEPASSGRAARALQQLSCLARCLRDGDDTRHFDVALRWGQQNPHVALQLLLGDGPGNPGGCSGADMVSACFRMPQSQLRRFLGSFPGTDARSQDHVLLQQPSDGPRLDDTWLHQSCTESARHREGPRAESVNCDEATFQRATAWGLAKDETEMKQLTYTEVQCVIASLSSVIADSIASATRPESKRVALKTYPLAYQVQGVLGIPPVPTDAEGPGRLISSDELVMTPTTTANVQRVLQVVAHPNASALLEGGTGVGKSATVACAARLAHTSRASAPPRLHRFNMSSSIAIEDLVGRVMLPGARQADWCHGGGDGDRGGPTFTLGPFARAYSEGHWLLLDELNLAPDEALQCIQSALDGDTLTLPAYAQAATGTGPSTPASSRTPHTLQRHPDFRLFATQNPGTGAFRGMRMPLSEAFLDRFHRLEFLPLGPDEWRQIVRSRIGGDDGPVHGRSAGRGAALQEAGPFRLQAIADRMVSFHRALQTALQPPAISSDASGGSVAAFPERGAHTTITIRELLRWSQRMKRTLLCAAAVTTADPSGSSAPCSAAETDDALAAEAWSVYGARFGHAGGNTVRRLIATELLRDAGAERDSTTASTARLDALTDVASWSLDGHGHRGGGAVVRIGSAEAEGAPDVDVALSWREEVEDRACQNSQLLRRMDEVHRAVRRVMLSRDFVETHGLYPVYGRVWLWDWVRAVHNADRSAFSATPKARSAVLSPKANFQGALLYASRVRGGLARDCVLACFKRECQVSEQKAAKELAAMTGGCPAPRAPFVVTERVLQLWRAMCASLAAASRGGDGGVGGAPEALLVMGRSGCGKSLAARVLGELLGWRVSAACMTSETTPATLVGQLQPCCSAEQGGRSVRGGIQWHDGVVTTAYKVGAWLILDNLDEAEPAVTERLNPVLESPPVWSLGERSQPPAPQNVTQGEAVEEERSAAPGALQKLLTRGHGFLVIGTVNTSGRSAHCSVAGLSPALANRFTQIFMADMVADGTATGDAVGECPGSCKREIDALVGVFLSAALHGDAERRFAASFVQAVWGLREATIPGITFRTIIRLLDATSRTWCPSVSKAAGMEGMAVRRSLWAAFQTTVLRQAQPAARSAAESCVLERLRSEGLWHDAAIRPEIPRRQLHLRCSATSQVLTPSRCALAEAVLATVATGCPVLLEGPAAVGKTSLLGALAESQAVPLLRVNNTDTTSLADYLGSWLPCSGGAFKFCRGHALMPLLEGQGRFLVPGKEVEAQVHPGFRFFATQNPSRYAGRQPLPTAVRARFLELQVEDFPEEEVATIISERRDTLFSDLPKTPPDVARQMAKVYHGLRASGHRCTMRELIKWVRRAHLLQKAEGGGRLSAEGWAASGLSLFLSELIPSSSSASAQHCATDTAAAYRDSQHEPADVDTVLAVRAIVEDAFGVNTPQTGSVSIVQLPKNRVSFQDGSMKVIVEGGRLERCPLLFEPGETGALPASVPEAFRRALVRMAFAVAAREPVLLAGPTSFKTKLVETWATVFQQEQMGEAHPSLGEELSRVHLTTDTEAPELIGQIQPVSVLSLLQQLPELVLRLHARCAAVLQSHHDVTGSARGSARRDHHCKTDSGLRWVWNLLIKMSDCITPQLELLVAQFVGSVQAAQLVHTRQAGEARRRTDKSEDNAPHEPIVGLPPADGRRNAHAVPPECDPHEDAAWGASSELGSAPLAEWSGEEAHTLQQGRVRGAPGAADTAVDEDDVSSISSIRSGWSSEDSRDWEYDSGSIAWSTDAGTATGSVAWDATSEQQERRRAMGGSADGCPNDHRPAGDTHGASLGPCDNGTLQIDAYEASIESGSVVGPGGQETGGEDLAPHQVRAEEMRCHGADGEASDSRNSSADTASECREERSDDEADGIRHGPAQIHVSMSSALTLKLGELLSMLESMQQVQRLAADSAVLHSCARVAKMVDLFNTTNAAGELDPWYSTAFIFRDGPVTIAARLSRPILLEDVDQPSQAVAERLNSLLETEPTFSVAEDLSLEVGGVCKEVELLPRFHIFATASVEFCPSPGSSSLSLRCGLSPAMRSRFTAVAVPEYSLPEMETILTHEMAARMPAGSDEDPSRRKQLCGVMMQLWVALENESAGPGHRPAGLLPLLRWIDFLVMGDTVPGGDERDVPDYQERLAAGARFCLLDHLSLPEQEQLAEEWWRASGQGEMPQRVRAVFQEPKSSAAGGEKLFELRRHGNAEERATACRIRLHYCGVEALLLLPGWEVSEAENVPTQSLDARWGALVPTATLVMNVARIFAALALRAPLLLEGPPGVGKTEVVRGIARLLGNRCERLSLSGSTTVEELFGCFVPRLEGGQRVFGWQDGKLSLLLKGSSASRESSAVGGAATACWVLLDELNLASPDVLECLAPLFARDRRPFVIPGSGEVVRDHDIRWFATTNPASTGGGRRNLPRALQSAMVMVRLGEYSEAETAQIAQHMFHELLARGHLREDHVQGILAVHHGLRRAIDDGEVSVRGGVVNLRDIRKLCAVLETCLQDLHVHFELYLRSEDGKGAPAGIGLIVYALRSFVDLVYGSRFDNPADTATLSALRDKCLPMKGASMQDLCGRVAVEKLPGLLRIGPVYLETGEEQDQEDELGEARTCVDKDQGQTGLCHGKLVHSPATVKRLELMAAACRGRFGMLLEGPTCSGKTSLVKELARLAQRKLLIVPCNQELEASHLIGQLLQVSAADSIALATPEEAYRKWVEPAINSLLGDALPWLMQQHDGQCHPPLWSHQQLLQQLAEAVSAVSGVSSRSGGLEAPDMPDGRSPAAVIQCAVNVCKLLERVRRQLPEMAEEAEGGGLRTALSAHTRALDAFVGASRRKRAAEDEGDGDAGASAPHFEFVEGNFVQAVREGHWVLLDDINCALPEVIERLNPLLEDEPTLHLFEKGDGEELSRGRGIHPDFRIFATADPTRLQTGNHTLSSAFLNRVLRISLPALHLSRPVLQNSLQPGIKKSTPPFSVDHAKADRENDSDMMQLLLAHFQDAPGGVEMAVVCSRFHAHVAGVAGRRPVTFRRLQSALRLQGCLQQQGASPARALVSALLSTYLQLLPDASKHVQVVGALRDLLVEHASTPREGGAEGDTLPRAPRVHAAGEEAWKLEAAVLHRLLSQLTGVLLQVGAVALAGLRRQSCGAQYQTELCGSQYFELLARRGQGKPAADDSTIRRRLEGAVGDSEGMRRLMQEWQLPTADLSTTALLSNLSRQCDELDVQLQKLLWSASFDDLRHRLQLLRHVEHELRGHLGLLWNPAFSAIADACSLQVAELCAEAGARVAGLLWCRHVDPALSMLHDPAIAELHRRVLGVVAGAGNRHCATRWILQMELRKPLVEAAETMPRLLRQLSTRVHSQGDDEAHVALRHFGTALQAAALLWEGALRLPRHLPASRGSGQQAVIAGALTASTAHAMDVARCASCAVQTLQALMAQLNECMAVLRVDQSVLAARTEGGKAELQCEEKGGTTWFKVPSWAPWGRNEDIQHYKGEAECQPQDQQAENSETKCQPQDQQAENSEARRHTMMTVPQAQSEEVEMTTAGPASHWEKVGRAVAEALHAARELEQSSDMRLLQQAVVQAEILGNEAAGNALLAWMQACAPSDGSPIDPPEVRVVAAADADFARELQNLSRPQLQHPLAKLWGGLLLSPALGSVARRISRFRFFSTASQRPPGALPTVLLPGSFELWALYDREPEVVKAHMRSTLSLLLVEREETGLLVTVTAYVCAPDGEGTDRWHDAWCKSVQRECMVDRTDHIQMQYFERCLPADTRGCGISLPSGGRLGDRAADEAVVRACFSALVDYVQQKQQKRDRHQKRPMSVGASMRSCASSVSISPGVAWGPREAAEDATRVHAELLQAHGALRAPAEAAEHGALATLRVAEAVLQLAADATCNLERMSEMHERWEDIEDVCQAACLSATSGGHAAARAMSRLDAEVETALRALQPRSAAAAVEVHDRALQLRVGMPASTFLEIALRQADAVLVTSSAEGIRAHRDGLWASLRAIQLVAALAVRQGLTWLTPEEVDASFATLREMHMALTRSLEVREHGAQHVVDVRLAEGAPDCSQLQHYRAEMGRVLEHVMPVECDARLHDMTVRIRAAFDAALRGMEALLNQGALRAPCDDRASKPLKPAAVNTVPAPVVDEEGLRMGAWRRQLEAMESRLRALLEECRSLQPLPHPVINAVRELLVAVRRPLDLLAGEDPAGVNELAVRQAQLREARVRQALREYKQHTQDPDLLRTLLREKSPECEQAALLTVEVPECMWAHPVDRESACGADGRPGGRVMPEDPPGMHDIRQRVRALEVAAKPAGAPDQGGGPPHASARLCAELLCDSVAMGTWKALLACLERIALMESVPAESQPGAGPGRAARVWGHAQELCAVLSDDLAGALLVAEPARGTGGNGIVEQARRVLPAVLEEYALARSALLAKSPERVGDHSLAAQVCRAACIGPDKPPSALSLCAAVEGVGAWQHTLRARLQGALKGVPCAVEPPLLTPADVLLLTFPATRGLIWQLQDMDEAALHAAGPAPGSAEAPADLHSGGLWAFTLDVNGRSRPVLDCQSAVAAAQGTLQRLGTRTDGPALLGLCGLKADTWPQHQAATALCLLRVLDCACRELPASVDRVLGSRIRLGGGTEQHHACQVRKIDLEIDRWTQRQSRGHFDMDLNHVRAKLDELRRERETAMRVKEERVCADLRQSVSRAAEMAAQLKLVSIADPDICHRQRGLWTRSPDSLGQDLHEALTNSLIHGTHVRAARTPEVWLRRVRDLEDALRKLDPKHDFVRALSRVCQLARIGLHAFHNSMQAVLHPALGQAVQTVLAGGIPLSEAVVSLGEAAGPLGDHLESMIAASLASSPAHAVLTAADRVVELLEGLAEKRHQLTRAGLGDAGAVLQASLQRLECFGARCVLMAGRHTALQQGAAGLFEAHEERLLPQLAAIPPLCNDEAELHQLLKAFRLLSGMMAHSLRELPELLLRGYNGNPAHLLNQIDADLEGFSSHFLPCSYLLRLLVGGLSALVESVPIGRGASATWGSDTAHVFVPTHRRPSSSAAPLMGPSTDERRAMMCTVGALETFAQCPAVEISAVNRAECAGAVDNLRACVEALAAQLRAHRGSTRNSGELGRTVGHRLRTLAQLVAKHFLDALCGITIATATPNSVNDVVERGTALAMDMEVCPGAEPHDRDVSPRPQKADALRVRDALVRPHAVKRLLAEALRTSLSTEASITAADEGAASATLGELGLAVRLLLTGMRDVSSVASWLYAVCPGEEVISTPAVLGPLKQVSDLLNGALDLSPLETILAEPAHKFAGLVDTLPMLGEQQRTKLLEAGEGYFREGEHLAQRVLHACHVFSNLPSTTREQAMLCEDIGCLLHPFAEALDASPRSPAALLRSSTRLMLRLHTWRQQEAREPACADPSADAAASGRPAGAVAFNGGDEENFLVKLELIHGAAGSPPKAHIDAAGAIALIGAICHGSGLGDVAEVLESVRWATASTAPGPRRRDAVNAVLRDGPSRAALRRSAQDLHHTVCAVAAGEAPPSALAEALRRVKPTEGCAMTRLLLEVVELIHLVHTGSGSAAREDGTGAGSTAMAVAALVERAKELLSAREPAELAEGSRAPAKGGNRSDREKHQERLACVLVGLASVVSQADSQHSCMGRLAVSDVLFNLGAQCMEDSGQEQHEMVTRDTLAHIIDKRHKTICESWEQSYGALPGQQADRVGTSRARSEAPAVDEGLSLKENPASDDPNTPKAAPTGHCGVSSTNLTNIPAADAVDAVCGKRGAPQGSYIAELPTPHPDGGARTAVLGSLEAGHMLGDAEQTMRLTKDVAFCFDKVRSQIDIVLQGLAATEPQQAVAVLGSPTGEHAHAALAALPVLQAGAEAWLRGFYATWQLKLQGGRLPSDTLLSDAVAMAVQLLQLTGSVQIHLQLTSGAMAGALQPMQRGLRRALARLDRPQTPAPLVDLLHELGVTAGVLDPEVNDFAMPSVPAALEPTPPHVQAHRDGALGASPNPTWTLFSDAVVEGCELLRLDGGPESWLSSEEADEPLCLQALGLDSPARDASMGAECPGVMAAGSAEAVGPSAVFWEDDLKLLIDCVSPCGAVQSPLPASSFSSSMNSLDVESLPGLLAEAQNGESGCRPPPVASSALDAAGSAVPISNETLSTEVLGLGGTGIGPEVQDVVAGNVELEVRLDADTVRQVDMVKLYKGLHTLRPGPQREPTVLSHLLSSGPPPRLLRMYTYQLLAESRVLQRYGALILREFRGQFEALYRCTERSHTVEWLLLLDNSGSMLTKRKPVAEAVALMTQSLQRLECPFAVGRFGDRNRQVVVKELGEPFDFLLGQRILDCLTYDEATYPATGLQNIAPRVWSDVGEVAQPDGGGATSGGGATAAPRHRVVLMILDGLTQEGVPEDYLQTLRRHGASACVLNVKDARMQGLVDDVSRLWREVTDGLFEVLDAEEADQLPTALATLMTKQLARIIRDSSEERPPPRAPKAISMAVTPGPPHKACVAYQHSCLTCPTVEPLPSAMQLLRLPDMVRKCRFTDLISAGAPRPSTLIDVSPPGQPIPFLVAEDDPWSLQDMEALLDRARADAEEAHARLIGAASTSTETQGRSMRSSGAPAGGGVALAEVTAAAESLWGCAEAKLVAEVEQMQEALEEAVLPYNRFTRKIAAAAGSSLHLPGLIRAISTDFSYKKIFARKSAGGRRDYAVCLTLDISPSMRGALAKSACELLVTLTAALHGAGVSFAVTVFADHVQVVKTLGMPFDAATKHLMLSALSPLAASRCPQQQAQSMDGDAVRCAVEMVRGVRGPKKVFVITDGYGTVGTLKHALRHAEQLQVEVVGMAVGLDDSFVPSCYQHWVAAADPSFVPQALRMRYESHSVSDPAAIIPGAHMKKWQHIAAIVGNGLSVDEILEQRQQAFPNLGAQLRQERELKLVSGQQGVDRLSCDVMVVLDVTGSMGPWIQAAKEQIGSITRGMLPLIQKEYPDITIEFRFGCTAFRDISDAERFMDYAFTEDADSFTQWIHSLRAQGGEDIPEDVLGAMSRAVSVPVWRGRIKYMVLITDAPSHGLAEADVRDSYPGGDPGGLTAEKVAGQLHDAGIELCICTINEPRTRRMLRTLRLAYDVDNRRIEVTNLFDASVPSVAQFHFVFVLDGSGSMSGHKWGSLRNSYNRFIAQRRNDQGDGDLVSAVEFGSGAMRRFVCSKLISAPQLPVTNHGGGTCYSAGMQEAQAILSESAAAFAHYTPVLVFMSDGMDGGNTNVAISIMQNIYNAHRSNGMQIHTIGFGQDELKKNMSRMALLDTHAGVGLYHQAADEIQLRQTFQSIACGCNAVDGLVQKFGEYLSKMMAHKIVTEHL</sequence>
<dbReference type="GO" id="GO:0000055">
    <property type="term" value="P:ribosomal large subunit export from nucleus"/>
    <property type="evidence" value="ECO:0007669"/>
    <property type="project" value="TreeGrafter"/>
</dbReference>
<dbReference type="Proteomes" id="UP001190700">
    <property type="component" value="Unassembled WGS sequence"/>
</dbReference>
<dbReference type="GO" id="GO:0000027">
    <property type="term" value="P:ribosomal large subunit assembly"/>
    <property type="evidence" value="ECO:0007669"/>
    <property type="project" value="TreeGrafter"/>
</dbReference>
<dbReference type="GO" id="GO:0005524">
    <property type="term" value="F:ATP binding"/>
    <property type="evidence" value="ECO:0007669"/>
    <property type="project" value="UniProtKB-KW"/>
</dbReference>
<evidence type="ECO:0000313" key="9">
    <source>
        <dbReference type="Proteomes" id="UP001190700"/>
    </source>
</evidence>
<keyword evidence="3" id="KW-0732">Signal</keyword>
<dbReference type="Gene3D" id="3.40.50.300">
    <property type="entry name" value="P-loop containing nucleotide triphosphate hydrolases"/>
    <property type="match status" value="7"/>
</dbReference>
<dbReference type="PROSITE" id="PS50234">
    <property type="entry name" value="VWFA"/>
    <property type="match status" value="1"/>
</dbReference>
<feature type="region of interest" description="Disordered" evidence="6">
    <location>
        <begin position="2158"/>
        <end position="2184"/>
    </location>
</feature>
<evidence type="ECO:0000256" key="2">
    <source>
        <dbReference type="ARBA" id="ARBA00022525"/>
    </source>
</evidence>
<dbReference type="PANTHER" id="PTHR48103">
    <property type="entry name" value="MIDASIN-RELATED"/>
    <property type="match status" value="1"/>
</dbReference>
<feature type="compositionally biased region" description="Basic and acidic residues" evidence="6">
    <location>
        <begin position="2094"/>
        <end position="2110"/>
    </location>
</feature>
<feature type="region of interest" description="Disordered" evidence="6">
    <location>
        <begin position="2092"/>
        <end position="2142"/>
    </location>
</feature>
<dbReference type="InterPro" id="IPR003593">
    <property type="entry name" value="AAA+_ATPase"/>
</dbReference>
<feature type="region of interest" description="Disordered" evidence="6">
    <location>
        <begin position="3955"/>
        <end position="3984"/>
    </location>
</feature>
<proteinExistence type="predicted"/>
<dbReference type="Pfam" id="PF00092">
    <property type="entry name" value="VWA"/>
    <property type="match status" value="1"/>
</dbReference>
<protein>
    <recommendedName>
        <fullName evidence="7">VWFA domain-containing protein</fullName>
    </recommendedName>
</protein>
<keyword evidence="9" id="KW-1185">Reference proteome</keyword>
<feature type="region of interest" description="Disordered" evidence="6">
    <location>
        <begin position="6168"/>
        <end position="6214"/>
    </location>
</feature>
<evidence type="ECO:0000313" key="8">
    <source>
        <dbReference type="EMBL" id="KAK3286333.1"/>
    </source>
</evidence>
<dbReference type="Pfam" id="PF25106">
    <property type="entry name" value="VWA_4"/>
    <property type="match status" value="1"/>
</dbReference>
<dbReference type="SUPFAM" id="SSF52540">
    <property type="entry name" value="P-loop containing nucleoside triphosphate hydrolases"/>
    <property type="match status" value="6"/>
</dbReference>
<evidence type="ECO:0000259" key="7">
    <source>
        <dbReference type="PROSITE" id="PS50234"/>
    </source>
</evidence>
<comment type="caution">
    <text evidence="8">The sequence shown here is derived from an EMBL/GenBank/DDBJ whole genome shotgun (WGS) entry which is preliminary data.</text>
</comment>
<dbReference type="InterPro" id="IPR027417">
    <property type="entry name" value="P-loop_NTPase"/>
</dbReference>
<feature type="region of interest" description="Disordered" evidence="6">
    <location>
        <begin position="2224"/>
        <end position="2262"/>
    </location>
</feature>
<dbReference type="InterPro" id="IPR056861">
    <property type="entry name" value="HMCN1-like_VWA"/>
</dbReference>
<dbReference type="GO" id="GO:0016887">
    <property type="term" value="F:ATP hydrolysis activity"/>
    <property type="evidence" value="ECO:0007669"/>
    <property type="project" value="InterPro"/>
</dbReference>
<keyword evidence="2" id="KW-0964">Secreted</keyword>
<dbReference type="SUPFAM" id="SSF53300">
    <property type="entry name" value="vWA-like"/>
    <property type="match status" value="4"/>
</dbReference>
<dbReference type="Pfam" id="PF07728">
    <property type="entry name" value="AAA_5"/>
    <property type="match status" value="4"/>
</dbReference>
<dbReference type="InterPro" id="IPR002035">
    <property type="entry name" value="VWF_A"/>
</dbReference>
<feature type="region of interest" description="Disordered" evidence="6">
    <location>
        <begin position="6064"/>
        <end position="6086"/>
    </location>
</feature>
<dbReference type="InterPro" id="IPR011704">
    <property type="entry name" value="ATPase_dyneun-rel_AAA"/>
</dbReference>
<dbReference type="PRINTS" id="PR00830">
    <property type="entry name" value="ENDOLAPTASE"/>
</dbReference>
<accession>A0AAE0GY50</accession>
<name>A0AAE0GY50_9CHLO</name>
<comment type="subcellular location">
    <subcellularLocation>
        <location evidence="1">Secreted</location>
    </subcellularLocation>
</comment>
<keyword evidence="4" id="KW-0547">Nucleotide-binding</keyword>
<organism evidence="8 9">
    <name type="scientific">Cymbomonas tetramitiformis</name>
    <dbReference type="NCBI Taxonomy" id="36881"/>
    <lineage>
        <taxon>Eukaryota</taxon>
        <taxon>Viridiplantae</taxon>
        <taxon>Chlorophyta</taxon>
        <taxon>Pyramimonadophyceae</taxon>
        <taxon>Pyramimonadales</taxon>
        <taxon>Pyramimonadaceae</taxon>
        <taxon>Cymbomonas</taxon>
    </lineage>
</organism>
<dbReference type="SMART" id="SM00382">
    <property type="entry name" value="AAA"/>
    <property type="match status" value="4"/>
</dbReference>
<dbReference type="Gene3D" id="3.40.50.410">
    <property type="entry name" value="von Willebrand factor, type A domain"/>
    <property type="match status" value="3"/>
</dbReference>
<feature type="region of interest" description="Disordered" evidence="6">
    <location>
        <begin position="2307"/>
        <end position="2339"/>
    </location>
</feature>
<dbReference type="GO" id="GO:0005634">
    <property type="term" value="C:nucleus"/>
    <property type="evidence" value="ECO:0007669"/>
    <property type="project" value="TreeGrafter"/>
</dbReference>
<dbReference type="PANTHER" id="PTHR48103:SF2">
    <property type="entry name" value="MIDASIN"/>
    <property type="match status" value="1"/>
</dbReference>
<feature type="region of interest" description="Disordered" evidence="6">
    <location>
        <begin position="1369"/>
        <end position="1390"/>
    </location>
</feature>
<feature type="compositionally biased region" description="Polar residues" evidence="6">
    <location>
        <begin position="3958"/>
        <end position="3979"/>
    </location>
</feature>
<dbReference type="GO" id="GO:0030687">
    <property type="term" value="C:preribosome, large subunit precursor"/>
    <property type="evidence" value="ECO:0007669"/>
    <property type="project" value="TreeGrafter"/>
</dbReference>
<evidence type="ECO:0000256" key="3">
    <source>
        <dbReference type="ARBA" id="ARBA00022729"/>
    </source>
</evidence>